<evidence type="ECO:0000256" key="4">
    <source>
        <dbReference type="ARBA" id="ARBA00023065"/>
    </source>
</evidence>
<dbReference type="GO" id="GO:0046933">
    <property type="term" value="F:proton-transporting ATP synthase activity, rotational mechanism"/>
    <property type="evidence" value="ECO:0007669"/>
    <property type="project" value="UniProtKB-UniRule"/>
</dbReference>
<comment type="similarity">
    <text evidence="8">Belongs to the ATPase delta chain family.</text>
</comment>
<comment type="function">
    <text evidence="8">This protein is part of the stalk that links CF(0) to CF(1). It either transmits conformational changes from CF(0) to CF(1) or is implicated in proton conduction.</text>
</comment>
<dbReference type="InterPro" id="IPR020781">
    <property type="entry name" value="ATPase_OSCP/d_CS"/>
</dbReference>
<comment type="function">
    <text evidence="8">F(1)F(0) ATP synthase produces ATP from ADP in the presence of a proton or sodium gradient. F-type ATPases consist of two structural domains, F(1) containing the extramembraneous catalytic core and F(0) containing the membrane proton channel, linked together by a central stalk and a peripheral stalk. During catalysis, ATP synthesis in the catalytic domain of F(1) is coupled via a rotary mechanism of the central stalk subunits to proton translocation.</text>
</comment>
<dbReference type="PANTHER" id="PTHR11910">
    <property type="entry name" value="ATP SYNTHASE DELTA CHAIN"/>
    <property type="match status" value="1"/>
</dbReference>
<proteinExistence type="inferred from homology"/>
<dbReference type="RefSeq" id="WP_039255116.1">
    <property type="nucleotide sequence ID" value="NZ_JENJ01000025.1"/>
</dbReference>
<protein>
    <recommendedName>
        <fullName evidence="8">ATP synthase subunit delta</fullName>
    </recommendedName>
    <alternativeName>
        <fullName evidence="8">ATP synthase F(1) sector subunit delta</fullName>
    </alternativeName>
    <alternativeName>
        <fullName evidence="8">F-type ATPase subunit delta</fullName>
        <shortName evidence="8">F-ATPase subunit delta</shortName>
    </alternativeName>
</protein>
<dbReference type="HAMAP" id="MF_01416">
    <property type="entry name" value="ATP_synth_delta_bact"/>
    <property type="match status" value="1"/>
</dbReference>
<keyword evidence="5 8" id="KW-0472">Membrane</keyword>
<organism evidence="9 10">
    <name type="scientific">Clostridium novyi A str. 4552</name>
    <dbReference type="NCBI Taxonomy" id="1444289"/>
    <lineage>
        <taxon>Bacteria</taxon>
        <taxon>Bacillati</taxon>
        <taxon>Bacillota</taxon>
        <taxon>Clostridia</taxon>
        <taxon>Eubacteriales</taxon>
        <taxon>Clostridiaceae</taxon>
        <taxon>Clostridium</taxon>
    </lineage>
</organism>
<keyword evidence="6 8" id="KW-0139">CF(1)</keyword>
<dbReference type="InterPro" id="IPR000711">
    <property type="entry name" value="ATPase_OSCP/dsu"/>
</dbReference>
<evidence type="ECO:0000256" key="5">
    <source>
        <dbReference type="ARBA" id="ARBA00023136"/>
    </source>
</evidence>
<evidence type="ECO:0000256" key="3">
    <source>
        <dbReference type="ARBA" id="ARBA00022781"/>
    </source>
</evidence>
<dbReference type="PRINTS" id="PR00125">
    <property type="entry name" value="ATPASEDELTA"/>
</dbReference>
<keyword evidence="7 8" id="KW-0066">ATP synthesis</keyword>
<sequence>MYEYLDRRYALALYEVAEKNGKIDQYIEELKEIVDLINNNDELSRIVHHPEITTSKKKKIFKEIFTGKIDDELLAFLLILIEKDRILYLKEKIKEMEKIHLEKQNKLVAHVKSVIPLNEQEKQSLIHKLSEQYKKIIILKEELDKTIIGGVYVRIGDDVIDGTIKGKFEEIRKKVIKN</sequence>
<gene>
    <name evidence="8" type="primary">atpH</name>
    <name evidence="9" type="ORF">Z968_07020</name>
</gene>
<dbReference type="AlphaFoldDB" id="A0A0A0I4G6"/>
<dbReference type="OrthoDB" id="9802471at2"/>
<comment type="subcellular location">
    <subcellularLocation>
        <location evidence="8">Cell membrane</location>
        <topology evidence="8">Peripheral membrane protein</topology>
    </subcellularLocation>
    <subcellularLocation>
        <location evidence="1">Membrane</location>
    </subcellularLocation>
</comment>
<evidence type="ECO:0000256" key="8">
    <source>
        <dbReference type="HAMAP-Rule" id="MF_01416"/>
    </source>
</evidence>
<evidence type="ECO:0000313" key="10">
    <source>
        <dbReference type="Proteomes" id="UP000030012"/>
    </source>
</evidence>
<keyword evidence="4 8" id="KW-0406">Ion transport</keyword>
<dbReference type="Proteomes" id="UP000030012">
    <property type="component" value="Unassembled WGS sequence"/>
</dbReference>
<evidence type="ECO:0000256" key="6">
    <source>
        <dbReference type="ARBA" id="ARBA00023196"/>
    </source>
</evidence>
<dbReference type="PROSITE" id="PS00389">
    <property type="entry name" value="ATPASE_DELTA"/>
    <property type="match status" value="1"/>
</dbReference>
<dbReference type="Pfam" id="PF00213">
    <property type="entry name" value="OSCP"/>
    <property type="match status" value="1"/>
</dbReference>
<dbReference type="SUPFAM" id="SSF47928">
    <property type="entry name" value="N-terminal domain of the delta subunit of the F1F0-ATP synthase"/>
    <property type="match status" value="1"/>
</dbReference>
<evidence type="ECO:0000256" key="2">
    <source>
        <dbReference type="ARBA" id="ARBA00022448"/>
    </source>
</evidence>
<dbReference type="NCBIfam" id="TIGR01145">
    <property type="entry name" value="ATP_synt_delta"/>
    <property type="match status" value="1"/>
</dbReference>
<reference evidence="9 10" key="1">
    <citation type="submission" date="2014-01" db="EMBL/GenBank/DDBJ databases">
        <title>Plasmidome dynamics in the species complex Clostridium novyi sensu lato converts strains of independent lineages into distinctly different pathogens.</title>
        <authorList>
            <person name="Skarin H."/>
            <person name="Segerman B."/>
        </authorList>
    </citation>
    <scope>NUCLEOTIDE SEQUENCE [LARGE SCALE GENOMIC DNA]</scope>
    <source>
        <strain evidence="9 10">4552</strain>
    </source>
</reference>
<dbReference type="InterPro" id="IPR026015">
    <property type="entry name" value="ATP_synth_OSCP/delta_N_sf"/>
</dbReference>
<name>A0A0A0I4G6_CLONO</name>
<keyword evidence="8" id="KW-1003">Cell membrane</keyword>
<keyword evidence="2 8" id="KW-0813">Transport</keyword>
<dbReference type="Gene3D" id="1.10.520.20">
    <property type="entry name" value="N-terminal domain of the delta subunit of the F1F0-ATP synthase"/>
    <property type="match status" value="1"/>
</dbReference>
<evidence type="ECO:0000256" key="1">
    <source>
        <dbReference type="ARBA" id="ARBA00004370"/>
    </source>
</evidence>
<comment type="caution">
    <text evidence="9">The sequence shown here is derived from an EMBL/GenBank/DDBJ whole genome shotgun (WGS) entry which is preliminary data.</text>
</comment>
<dbReference type="GO" id="GO:0005886">
    <property type="term" value="C:plasma membrane"/>
    <property type="evidence" value="ECO:0007669"/>
    <property type="project" value="UniProtKB-SubCell"/>
</dbReference>
<dbReference type="NCBIfam" id="NF004403">
    <property type="entry name" value="PRK05758.2-4"/>
    <property type="match status" value="1"/>
</dbReference>
<evidence type="ECO:0000256" key="7">
    <source>
        <dbReference type="ARBA" id="ARBA00023310"/>
    </source>
</evidence>
<dbReference type="GO" id="GO:0045259">
    <property type="term" value="C:proton-transporting ATP synthase complex"/>
    <property type="evidence" value="ECO:0007669"/>
    <property type="project" value="UniProtKB-KW"/>
</dbReference>
<keyword evidence="3 8" id="KW-0375">Hydrogen ion transport</keyword>
<dbReference type="EMBL" id="JENJ01000025">
    <property type="protein sequence ID" value="KGM96254.1"/>
    <property type="molecule type" value="Genomic_DNA"/>
</dbReference>
<evidence type="ECO:0000313" key="9">
    <source>
        <dbReference type="EMBL" id="KGM96254.1"/>
    </source>
</evidence>
<accession>A0A0A0I4G6</accession>